<dbReference type="OrthoDB" id="8011223at2"/>
<dbReference type="EMBL" id="NHON01000138">
    <property type="protein sequence ID" value="OWJ58077.1"/>
    <property type="molecule type" value="Genomic_DNA"/>
</dbReference>
<dbReference type="AlphaFoldDB" id="A0A211YYX1"/>
<dbReference type="Proteomes" id="UP000196655">
    <property type="component" value="Unassembled WGS sequence"/>
</dbReference>
<proteinExistence type="predicted"/>
<comment type="caution">
    <text evidence="1">The sequence shown here is derived from an EMBL/GenBank/DDBJ whole genome shotgun (WGS) entry which is preliminary data.</text>
</comment>
<dbReference type="InterPro" id="IPR029052">
    <property type="entry name" value="Metallo-depent_PP-like"/>
</dbReference>
<organism evidence="1 2">
    <name type="scientific">Inquilinus limosus</name>
    <dbReference type="NCBI Taxonomy" id="171674"/>
    <lineage>
        <taxon>Bacteria</taxon>
        <taxon>Pseudomonadati</taxon>
        <taxon>Pseudomonadota</taxon>
        <taxon>Alphaproteobacteria</taxon>
        <taxon>Rhodospirillales</taxon>
        <taxon>Rhodospirillaceae</taxon>
        <taxon>Inquilinus</taxon>
    </lineage>
</organism>
<protein>
    <submittedName>
        <fullName evidence="1">Uncharacterized protein</fullName>
    </submittedName>
</protein>
<reference evidence="2" key="1">
    <citation type="submission" date="2017-05" db="EMBL/GenBank/DDBJ databases">
        <authorList>
            <person name="Macchi M."/>
            <person name="Festa S."/>
            <person name="Coppotelli B.M."/>
            <person name="Morelli I.S."/>
        </authorList>
    </citation>
    <scope>NUCLEOTIDE SEQUENCE [LARGE SCALE GENOMIC DNA]</scope>
    <source>
        <strain evidence="2">I</strain>
    </source>
</reference>
<name>A0A211YYX1_9PROT</name>
<accession>A0A211YYX1</accession>
<dbReference type="SUPFAM" id="SSF56300">
    <property type="entry name" value="Metallo-dependent phosphatases"/>
    <property type="match status" value="1"/>
</dbReference>
<gene>
    <name evidence="1" type="ORF">BWR60_33625</name>
</gene>
<sequence length="456" mass="49602">MPGLHEGLPDPIPALLPRGPGHQFALYGDSCSGVPGALHERNFAAVNAVLRRLVPQPEFILFPGDEIVGLTADAEALRTQWRYWLDHEMGWLDRQATPIWHTTGNHTAYDEMSEAVFRDVLDLPRNGPPGQEGLSYWVRRGDLLLVFVHTLWTGLGGEGHVETDWLRQVLGRHADAKHKLVVGHHPVHPVNGFSGPWQREIGPEHAQEFWSILVEAGVLAYVCSHILAYDVQVHRGVLQLCTAGAGTAYRMPEGAEYLHCVQAALDAEGFCCQVLDTDGRIRERLSWPPPPIPDEAWRPLPAGDSAAPLTGRLGPGQSAAFRFAGRTAPAGTSAAQTLISAFDPDSLAPFWIGLRGPRQILTVILGREPGRSPLYWHGPALSGAFDIRLRLDPDMGPGGIMCRLDGEAGWSSLAAASASGIERLDWPGRWSVGHGQRGSADRRFQGMDLRVSAAAG</sequence>
<dbReference type="RefSeq" id="WP_088157295.1">
    <property type="nucleotide sequence ID" value="NZ_NHON01000138.1"/>
</dbReference>
<dbReference type="Gene3D" id="3.60.21.10">
    <property type="match status" value="1"/>
</dbReference>
<evidence type="ECO:0000313" key="1">
    <source>
        <dbReference type="EMBL" id="OWJ58077.1"/>
    </source>
</evidence>
<evidence type="ECO:0000313" key="2">
    <source>
        <dbReference type="Proteomes" id="UP000196655"/>
    </source>
</evidence>
<keyword evidence="2" id="KW-1185">Reference proteome</keyword>